<dbReference type="GO" id="GO:0016791">
    <property type="term" value="F:phosphatase activity"/>
    <property type="evidence" value="ECO:0007669"/>
    <property type="project" value="TreeGrafter"/>
</dbReference>
<dbReference type="Pfam" id="PF00300">
    <property type="entry name" value="His_Phos_1"/>
    <property type="match status" value="1"/>
</dbReference>
<dbReference type="AlphaFoldDB" id="A0A0M2SY75"/>
<comment type="caution">
    <text evidence="3">The sequence shown here is derived from an EMBL/GenBank/DDBJ whole genome shotgun (WGS) entry which is preliminary data.</text>
</comment>
<dbReference type="Proteomes" id="UP000034166">
    <property type="component" value="Unassembled WGS sequence"/>
</dbReference>
<dbReference type="GO" id="GO:0005737">
    <property type="term" value="C:cytoplasm"/>
    <property type="evidence" value="ECO:0007669"/>
    <property type="project" value="TreeGrafter"/>
</dbReference>
<dbReference type="RefSeq" id="WP_046523354.1">
    <property type="nucleotide sequence ID" value="NZ_LAYY01000007.1"/>
</dbReference>
<evidence type="ECO:0000256" key="1">
    <source>
        <dbReference type="PIRSR" id="PIRSR613078-1"/>
    </source>
</evidence>
<protein>
    <recommendedName>
        <fullName evidence="5">Alpha-ribazole phosphatase</fullName>
    </recommendedName>
</protein>
<dbReference type="InterPro" id="IPR013078">
    <property type="entry name" value="His_Pase_superF_clade-1"/>
</dbReference>
<dbReference type="PANTHER" id="PTHR48100">
    <property type="entry name" value="BROAD-SPECIFICITY PHOSPHATASE YOR283W-RELATED"/>
    <property type="match status" value="1"/>
</dbReference>
<dbReference type="PATRIC" id="fig|1408103.3.peg.1836"/>
<evidence type="ECO:0000256" key="2">
    <source>
        <dbReference type="PIRSR" id="PIRSR613078-2"/>
    </source>
</evidence>
<dbReference type="OrthoDB" id="9783269at2"/>
<keyword evidence="4" id="KW-1185">Reference proteome</keyword>
<dbReference type="EMBL" id="LAYY01000007">
    <property type="protein sequence ID" value="KKK38661.1"/>
    <property type="molecule type" value="Genomic_DNA"/>
</dbReference>
<name>A0A0M2SY75_9BACI</name>
<dbReference type="InterPro" id="IPR050275">
    <property type="entry name" value="PGM_Phosphatase"/>
</dbReference>
<feature type="binding site" evidence="2">
    <location>
        <begin position="11"/>
        <end position="18"/>
    </location>
    <ligand>
        <name>substrate</name>
    </ligand>
</feature>
<evidence type="ECO:0000313" key="4">
    <source>
        <dbReference type="Proteomes" id="UP000034166"/>
    </source>
</evidence>
<dbReference type="SMART" id="SM00855">
    <property type="entry name" value="PGAM"/>
    <property type="match status" value="1"/>
</dbReference>
<dbReference type="CDD" id="cd07067">
    <property type="entry name" value="HP_PGM_like"/>
    <property type="match status" value="1"/>
</dbReference>
<dbReference type="InterPro" id="IPR029033">
    <property type="entry name" value="His_PPase_superfam"/>
</dbReference>
<dbReference type="PANTHER" id="PTHR48100:SF1">
    <property type="entry name" value="HISTIDINE PHOSPHATASE FAMILY PROTEIN-RELATED"/>
    <property type="match status" value="1"/>
</dbReference>
<reference evidence="3 4" key="1">
    <citation type="submission" date="2015-04" db="EMBL/GenBank/DDBJ databases">
        <title>Taxonomic description and genome sequence of Bacillus campisalis sp. nov., a novel member of the genus Bacillus isolated from solar saltern.</title>
        <authorList>
            <person name="Mathan Kumar R."/>
            <person name="Kaur G."/>
            <person name="Kumar A."/>
            <person name="Singh N.K."/>
            <person name="Kaur N."/>
            <person name="Kumar N."/>
            <person name="Mayilraj S."/>
        </authorList>
    </citation>
    <scope>NUCLEOTIDE SEQUENCE [LARGE SCALE GENOMIC DNA]</scope>
    <source>
        <strain evidence="3 4">SA2-6</strain>
    </source>
</reference>
<organism evidence="3 4">
    <name type="scientific">Mesobacillus campisalis</name>
    <dbReference type="NCBI Taxonomy" id="1408103"/>
    <lineage>
        <taxon>Bacteria</taxon>
        <taxon>Bacillati</taxon>
        <taxon>Bacillota</taxon>
        <taxon>Bacilli</taxon>
        <taxon>Bacillales</taxon>
        <taxon>Bacillaceae</taxon>
        <taxon>Mesobacillus</taxon>
    </lineage>
</organism>
<sequence length="211" mass="24352">MDDTVVIALFRHGLTEGNKRHAYLGWTDSPLCPDAKRKLGKPDARYSMLFSSNLGRCLETSRLLFPQLHPQLMSELREMHFGEWEGKVFEELKEDPHYQKWLSEPFTAKVPGGESFSDFALRVEMGWNEITRKIKEKKIATAAVMTHGGVIRYLLSKFSPEKKDYWDWKIDHGAGYELVWEEDKWRRGERCTLLQAAPIMEKQNGSGSNTG</sequence>
<evidence type="ECO:0000313" key="3">
    <source>
        <dbReference type="EMBL" id="KKK38661.1"/>
    </source>
</evidence>
<feature type="binding site" evidence="2">
    <location>
        <position position="56"/>
    </location>
    <ligand>
        <name>substrate</name>
    </ligand>
</feature>
<dbReference type="SUPFAM" id="SSF53254">
    <property type="entry name" value="Phosphoglycerate mutase-like"/>
    <property type="match status" value="1"/>
</dbReference>
<accession>A0A0M2SY75</accession>
<feature type="active site" description="Tele-phosphohistidine intermediate" evidence="1">
    <location>
        <position position="12"/>
    </location>
</feature>
<gene>
    <name evidence="3" type="ORF">WQ57_08145</name>
</gene>
<evidence type="ECO:0008006" key="5">
    <source>
        <dbReference type="Google" id="ProtNLM"/>
    </source>
</evidence>
<feature type="active site" description="Proton donor/acceptor" evidence="1">
    <location>
        <position position="78"/>
    </location>
</feature>
<proteinExistence type="predicted"/>
<dbReference type="Gene3D" id="3.40.50.1240">
    <property type="entry name" value="Phosphoglycerate mutase-like"/>
    <property type="match status" value="1"/>
</dbReference>